<gene>
    <name evidence="4" type="ORF">Cflav_PD0654</name>
</gene>
<feature type="transmembrane region" description="Helical" evidence="2">
    <location>
        <begin position="186"/>
        <end position="211"/>
    </location>
</feature>
<evidence type="ECO:0000256" key="2">
    <source>
        <dbReference type="SAM" id="Phobius"/>
    </source>
</evidence>
<dbReference type="Proteomes" id="UP000003688">
    <property type="component" value="Unassembled WGS sequence"/>
</dbReference>
<proteinExistence type="predicted"/>
<comment type="caution">
    <text evidence="4">The sequence shown here is derived from an EMBL/GenBank/DDBJ whole genome shotgun (WGS) entry which is preliminary data.</text>
</comment>
<dbReference type="AlphaFoldDB" id="B9XQZ5"/>
<feature type="region of interest" description="Disordered" evidence="1">
    <location>
        <begin position="1"/>
        <end position="24"/>
    </location>
</feature>
<dbReference type="GO" id="GO:0005548">
    <property type="term" value="F:phospholipid transporter activity"/>
    <property type="evidence" value="ECO:0007669"/>
    <property type="project" value="TreeGrafter"/>
</dbReference>
<dbReference type="PANTHER" id="PTHR30188:SF3">
    <property type="entry name" value="ABC TRANSPORTER PERMEASE"/>
    <property type="match status" value="1"/>
</dbReference>
<keyword evidence="2" id="KW-0472">Membrane</keyword>
<dbReference type="InterPro" id="IPR058548">
    <property type="entry name" value="MlaB-like_STAS"/>
</dbReference>
<evidence type="ECO:0000259" key="3">
    <source>
        <dbReference type="PROSITE" id="PS50801"/>
    </source>
</evidence>
<dbReference type="Pfam" id="PF13466">
    <property type="entry name" value="STAS_2"/>
    <property type="match status" value="1"/>
</dbReference>
<evidence type="ECO:0000313" key="5">
    <source>
        <dbReference type="Proteomes" id="UP000003688"/>
    </source>
</evidence>
<feature type="transmembrane region" description="Helical" evidence="2">
    <location>
        <begin position="336"/>
        <end position="359"/>
    </location>
</feature>
<feature type="transmembrane region" description="Helical" evidence="2">
    <location>
        <begin position="379"/>
        <end position="397"/>
    </location>
</feature>
<evidence type="ECO:0000256" key="1">
    <source>
        <dbReference type="SAM" id="MobiDB-lite"/>
    </source>
</evidence>
<dbReference type="Pfam" id="PF02405">
    <property type="entry name" value="MlaE"/>
    <property type="match status" value="1"/>
</dbReference>
<dbReference type="Gene3D" id="3.30.750.24">
    <property type="entry name" value="STAS domain"/>
    <property type="match status" value="1"/>
</dbReference>
<dbReference type="STRING" id="320771.Cflav_PD0654"/>
<feature type="transmembrane region" description="Helical" evidence="2">
    <location>
        <begin position="306"/>
        <end position="324"/>
    </location>
</feature>
<keyword evidence="2" id="KW-0812">Transmembrane</keyword>
<dbReference type="RefSeq" id="WP_007418230.1">
    <property type="nucleotide sequence ID" value="NZ_ABOX02000058.1"/>
</dbReference>
<feature type="transmembrane region" description="Helical" evidence="2">
    <location>
        <begin position="217"/>
        <end position="235"/>
    </location>
</feature>
<sequence length="399" mass="43134">MAENVASSRRNLAQESMDGEENISPGSRVRFELLKEGENRFVLRLSGRLDADSTPFLWQRLQSALVVPPGATLEVNVAPLTYSDSAGFAFLYLLSKGCMTPQSQVSLNGLKPEYQKALQNYSMEDVQAYQGEQPVRQSLMDEIGMAVIAKTLEVRQKVIFVGDVISGLGYVLTHPRWMRRNEIVRIFETAGANALPIVSLISLLLGLVIAFEAAQPFARFGAKIYIANLIGLIMVRELSPVMTAILLAGRSGSAFAAELGTMKVNEELNALETIGLDPMRFLVVQRILASLLLTPLLTIYSMATGVLGGVLVMLGLGFPLSIAWHQLQSSVRINDIAFGILKAFVFGGIVAGTACLRGLETKSGPAAVGESTTRSVVSGILLIIIADSVFAILKFVLEK</sequence>
<dbReference type="EMBL" id="ABOX02000058">
    <property type="protein sequence ID" value="EEF57772.1"/>
    <property type="molecule type" value="Genomic_DNA"/>
</dbReference>
<protein>
    <recommendedName>
        <fullName evidence="3">STAS domain-containing protein</fullName>
    </recommendedName>
</protein>
<name>B9XQZ5_PEDPL</name>
<dbReference type="GO" id="GO:0043190">
    <property type="term" value="C:ATP-binding cassette (ABC) transporter complex"/>
    <property type="evidence" value="ECO:0007669"/>
    <property type="project" value="InterPro"/>
</dbReference>
<evidence type="ECO:0000313" key="4">
    <source>
        <dbReference type="EMBL" id="EEF57772.1"/>
    </source>
</evidence>
<dbReference type="InterPro" id="IPR030802">
    <property type="entry name" value="Permease_MalE"/>
</dbReference>
<dbReference type="PANTHER" id="PTHR30188">
    <property type="entry name" value="ABC TRANSPORTER PERMEASE PROTEIN-RELATED"/>
    <property type="match status" value="1"/>
</dbReference>
<feature type="domain" description="STAS" evidence="3">
    <location>
        <begin position="30"/>
        <end position="146"/>
    </location>
</feature>
<dbReference type="InterPro" id="IPR002645">
    <property type="entry name" value="STAS_dom"/>
</dbReference>
<feature type="compositionally biased region" description="Polar residues" evidence="1">
    <location>
        <begin position="1"/>
        <end position="14"/>
    </location>
</feature>
<keyword evidence="5" id="KW-1185">Reference proteome</keyword>
<reference evidence="4 5" key="1">
    <citation type="journal article" date="2011" name="J. Bacteriol.">
        <title>Genome sequence of 'Pedosphaera parvula' Ellin514, an aerobic Verrucomicrobial isolate from pasture soil.</title>
        <authorList>
            <person name="Kant R."/>
            <person name="van Passel M.W."/>
            <person name="Sangwan P."/>
            <person name="Palva A."/>
            <person name="Lucas S."/>
            <person name="Copeland A."/>
            <person name="Lapidus A."/>
            <person name="Glavina Del Rio T."/>
            <person name="Dalin E."/>
            <person name="Tice H."/>
            <person name="Bruce D."/>
            <person name="Goodwin L."/>
            <person name="Pitluck S."/>
            <person name="Chertkov O."/>
            <person name="Larimer F.W."/>
            <person name="Land M.L."/>
            <person name="Hauser L."/>
            <person name="Brettin T.S."/>
            <person name="Detter J.C."/>
            <person name="Han S."/>
            <person name="de Vos W.M."/>
            <person name="Janssen P.H."/>
            <person name="Smidt H."/>
        </authorList>
    </citation>
    <scope>NUCLEOTIDE SEQUENCE [LARGE SCALE GENOMIC DNA]</scope>
    <source>
        <strain evidence="4 5">Ellin514</strain>
    </source>
</reference>
<organism evidence="4 5">
    <name type="scientific">Pedosphaera parvula (strain Ellin514)</name>
    <dbReference type="NCBI Taxonomy" id="320771"/>
    <lineage>
        <taxon>Bacteria</taxon>
        <taxon>Pseudomonadati</taxon>
        <taxon>Verrucomicrobiota</taxon>
        <taxon>Pedosphaerae</taxon>
        <taxon>Pedosphaerales</taxon>
        <taxon>Pedosphaeraceae</taxon>
        <taxon>Pedosphaera</taxon>
    </lineage>
</organism>
<accession>B9XQZ5</accession>
<keyword evidence="2" id="KW-1133">Transmembrane helix</keyword>
<dbReference type="InterPro" id="IPR036513">
    <property type="entry name" value="STAS_dom_sf"/>
</dbReference>
<dbReference type="SUPFAM" id="SSF52091">
    <property type="entry name" value="SpoIIaa-like"/>
    <property type="match status" value="1"/>
</dbReference>
<dbReference type="PROSITE" id="PS50801">
    <property type="entry name" value="STAS"/>
    <property type="match status" value="1"/>
</dbReference>